<name>A0AB33AHW5_9MYCO</name>
<evidence type="ECO:0000313" key="2">
    <source>
        <dbReference type="Proteomes" id="UP000013961"/>
    </source>
</evidence>
<evidence type="ECO:0000313" key="1">
    <source>
        <dbReference type="EMBL" id="AGM31424.1"/>
    </source>
</evidence>
<proteinExistence type="predicted"/>
<reference evidence="1 2" key="1">
    <citation type="journal article" date="2013" name="Genome Announc.">
        <title>Complete Genome Sequence of Mycobacterium massiliense Clinical Strain Asan 50594, Belonging to the Type II Genotype.</title>
        <authorList>
            <person name="Kim B.J."/>
            <person name="Kim B.R."/>
            <person name="Hong S.H."/>
            <person name="Seok S.H."/>
            <person name="Kook Y.H."/>
            <person name="Kim B.J."/>
        </authorList>
    </citation>
    <scope>NUCLEOTIDE SEQUENCE [LARGE SCALE GENOMIC DNA]</scope>
    <source>
        <strain evidence="1 2">50594</strain>
    </source>
</reference>
<dbReference type="EMBL" id="CP004374">
    <property type="protein sequence ID" value="AGM31424.1"/>
    <property type="molecule type" value="Genomic_DNA"/>
</dbReference>
<sequence>MTLTQLCSRSPAPYWENAGKKQVDQRLVTNLKALCRKHHLLKTFGQWTELQEPDGTVIWKSPTGHRYATTPVSWFLFPALARHHTRQQARDRRRRTERT</sequence>
<dbReference type="AlphaFoldDB" id="A0AB33AHW5"/>
<dbReference type="RefSeq" id="WP_016343729.1">
    <property type="nucleotide sequence ID" value="NC_021282.1"/>
</dbReference>
<protein>
    <recommendedName>
        <fullName evidence="3">HNH endonuclease</fullName>
    </recommendedName>
</protein>
<accession>A0AB33AHW5</accession>
<dbReference type="KEGG" id="mabb:MASS_4822"/>
<gene>
    <name evidence="1" type="ORF">MASS_4822</name>
</gene>
<evidence type="ECO:0008006" key="3">
    <source>
        <dbReference type="Google" id="ProtNLM"/>
    </source>
</evidence>
<dbReference type="Proteomes" id="UP000013961">
    <property type="component" value="Chromosome"/>
</dbReference>
<organism evidence="1 2">
    <name type="scientific">Mycobacteroides abscessus subsp. bolletii 50594</name>
    <dbReference type="NCBI Taxonomy" id="1303024"/>
    <lineage>
        <taxon>Bacteria</taxon>
        <taxon>Bacillati</taxon>
        <taxon>Actinomycetota</taxon>
        <taxon>Actinomycetes</taxon>
        <taxon>Mycobacteriales</taxon>
        <taxon>Mycobacteriaceae</taxon>
        <taxon>Mycobacteroides</taxon>
        <taxon>Mycobacteroides abscessus</taxon>
    </lineage>
</organism>